<sequence length="71" mass="7927">MVIVQRLIPRVTWVKKIAGERCGEIGLVFYVNVKDNWFAVIFLGDQKATFDCDPSEFKIVGVPGTVARGDL</sequence>
<name>A0A1F6XMX8_9BACT</name>
<accession>A0A1F6XMX8</accession>
<dbReference type="EMBL" id="MFVE01000005">
    <property type="protein sequence ID" value="OGI95453.1"/>
    <property type="molecule type" value="Genomic_DNA"/>
</dbReference>
<reference evidence="1 2" key="1">
    <citation type="journal article" date="2016" name="Nat. Commun.">
        <title>Thousands of microbial genomes shed light on interconnected biogeochemical processes in an aquifer system.</title>
        <authorList>
            <person name="Anantharaman K."/>
            <person name="Brown C.T."/>
            <person name="Hug L.A."/>
            <person name="Sharon I."/>
            <person name="Castelle C.J."/>
            <person name="Probst A.J."/>
            <person name="Thomas B.C."/>
            <person name="Singh A."/>
            <person name="Wilkins M.J."/>
            <person name="Karaoz U."/>
            <person name="Brodie E.L."/>
            <person name="Williams K.H."/>
            <person name="Hubbard S.S."/>
            <person name="Banfield J.F."/>
        </authorList>
    </citation>
    <scope>NUCLEOTIDE SEQUENCE [LARGE SCALE GENOMIC DNA]</scope>
</reference>
<dbReference type="AlphaFoldDB" id="A0A1F6XMX8"/>
<evidence type="ECO:0000313" key="1">
    <source>
        <dbReference type="EMBL" id="OGI95453.1"/>
    </source>
</evidence>
<comment type="caution">
    <text evidence="1">The sequence shown here is derived from an EMBL/GenBank/DDBJ whole genome shotgun (WGS) entry which is preliminary data.</text>
</comment>
<organism evidence="1 2">
    <name type="scientific">Candidatus Nomurabacteria bacterium RIFCSPLOWO2_01_FULL_42_17</name>
    <dbReference type="NCBI Taxonomy" id="1801780"/>
    <lineage>
        <taxon>Bacteria</taxon>
        <taxon>Candidatus Nomuraibacteriota</taxon>
    </lineage>
</organism>
<proteinExistence type="predicted"/>
<evidence type="ECO:0000313" key="2">
    <source>
        <dbReference type="Proteomes" id="UP000178104"/>
    </source>
</evidence>
<dbReference type="STRING" id="1801780.A2917_02750"/>
<gene>
    <name evidence="1" type="ORF">A2917_02750</name>
</gene>
<protein>
    <submittedName>
        <fullName evidence="1">Uncharacterized protein</fullName>
    </submittedName>
</protein>
<dbReference type="Proteomes" id="UP000178104">
    <property type="component" value="Unassembled WGS sequence"/>
</dbReference>